<dbReference type="AlphaFoldDB" id="A0A1G6H565"/>
<evidence type="ECO:0000313" key="1">
    <source>
        <dbReference type="EMBL" id="SDB89258.1"/>
    </source>
</evidence>
<reference evidence="1 2" key="1">
    <citation type="submission" date="2016-09" db="EMBL/GenBank/DDBJ databases">
        <authorList>
            <person name="Capua I."/>
            <person name="De Benedictis P."/>
            <person name="Joannis T."/>
            <person name="Lombin L.H."/>
            <person name="Cattoli G."/>
        </authorList>
    </citation>
    <scope>NUCLEOTIDE SEQUENCE [LARGE SCALE GENOMIC DNA]</scope>
    <source>
        <strain evidence="1 2">A7P-90m</strain>
    </source>
</reference>
<dbReference type="EMBL" id="FMYP01000007">
    <property type="protein sequence ID" value="SDB89258.1"/>
    <property type="molecule type" value="Genomic_DNA"/>
</dbReference>
<accession>A0A1G6H565</accession>
<dbReference type="Proteomes" id="UP000199452">
    <property type="component" value="Unassembled WGS sequence"/>
</dbReference>
<protein>
    <submittedName>
        <fullName evidence="1">Uncharacterized protein</fullName>
    </submittedName>
</protein>
<name>A0A1G6H565_9BACT</name>
<proteinExistence type="predicted"/>
<sequence length="152" mass="18077">MKLGLQSKEQVFNFVEFNISGNSDIYFKCDTESKFLYLDVFNIFVGCFERSNHIYDFFGATKYNSRNIIPLKNELLDNLEKIVSITNLDEFKGYLTGIFLGKNLLKELEEQDKRWITRWHAYHRKLIQVNRSLIALCDKCVLEERTLWVINF</sequence>
<evidence type="ECO:0000313" key="2">
    <source>
        <dbReference type="Proteomes" id="UP000199452"/>
    </source>
</evidence>
<dbReference type="RefSeq" id="WP_092435609.1">
    <property type="nucleotide sequence ID" value="NZ_FMYP01000007.1"/>
</dbReference>
<organism evidence="1 2">
    <name type="scientific">Williamwhitmania taraxaci</name>
    <dbReference type="NCBI Taxonomy" id="1640674"/>
    <lineage>
        <taxon>Bacteria</taxon>
        <taxon>Pseudomonadati</taxon>
        <taxon>Bacteroidota</taxon>
        <taxon>Bacteroidia</taxon>
        <taxon>Bacteroidales</taxon>
        <taxon>Williamwhitmaniaceae</taxon>
        <taxon>Williamwhitmania</taxon>
    </lineage>
</organism>
<gene>
    <name evidence="1" type="ORF">SAMN05216323_10078</name>
</gene>
<keyword evidence="2" id="KW-1185">Reference proteome</keyword>
<dbReference type="STRING" id="1640674.SAMN05216323_10078"/>